<keyword evidence="2" id="KW-1185">Reference proteome</keyword>
<name>A0A0M3J554_ANISI</name>
<protein>
    <submittedName>
        <fullName evidence="3">50S ribosomal protein L22</fullName>
    </submittedName>
</protein>
<organism evidence="3">
    <name type="scientific">Anisakis simplex</name>
    <name type="common">Herring worm</name>
    <dbReference type="NCBI Taxonomy" id="6269"/>
    <lineage>
        <taxon>Eukaryota</taxon>
        <taxon>Metazoa</taxon>
        <taxon>Ecdysozoa</taxon>
        <taxon>Nematoda</taxon>
        <taxon>Chromadorea</taxon>
        <taxon>Rhabditida</taxon>
        <taxon>Spirurina</taxon>
        <taxon>Ascaridomorpha</taxon>
        <taxon>Ascaridoidea</taxon>
        <taxon>Anisakidae</taxon>
        <taxon>Anisakis</taxon>
        <taxon>Anisakis simplex complex</taxon>
    </lineage>
</organism>
<sequence length="71" mass="7973">MSVKRKTQRVHTGMKMVGIKSVDELFKIAVSPLADSIEMRNKLEAAMVRILHVFSTHNATINNIGDSIHQK</sequence>
<gene>
    <name evidence="1" type="ORF">ASIM_LOCUS2537</name>
</gene>
<evidence type="ECO:0000313" key="2">
    <source>
        <dbReference type="Proteomes" id="UP000267096"/>
    </source>
</evidence>
<proteinExistence type="predicted"/>
<evidence type="ECO:0000313" key="1">
    <source>
        <dbReference type="EMBL" id="VDK20113.1"/>
    </source>
</evidence>
<evidence type="ECO:0000313" key="3">
    <source>
        <dbReference type="WBParaSite" id="ASIM_0000268101-mRNA-1"/>
    </source>
</evidence>
<dbReference type="Proteomes" id="UP000267096">
    <property type="component" value="Unassembled WGS sequence"/>
</dbReference>
<dbReference type="EMBL" id="UYRR01003445">
    <property type="protein sequence ID" value="VDK20113.1"/>
    <property type="molecule type" value="Genomic_DNA"/>
</dbReference>
<dbReference type="OrthoDB" id="269822at2759"/>
<accession>A0A0M3J554</accession>
<reference evidence="1 2" key="2">
    <citation type="submission" date="2018-11" db="EMBL/GenBank/DDBJ databases">
        <authorList>
            <consortium name="Pathogen Informatics"/>
        </authorList>
    </citation>
    <scope>NUCLEOTIDE SEQUENCE [LARGE SCALE GENOMIC DNA]</scope>
</reference>
<dbReference type="WBParaSite" id="ASIM_0000268101-mRNA-1">
    <property type="protein sequence ID" value="ASIM_0000268101-mRNA-1"/>
    <property type="gene ID" value="ASIM_0000268101"/>
</dbReference>
<reference evidence="3" key="1">
    <citation type="submission" date="2017-02" db="UniProtKB">
        <authorList>
            <consortium name="WormBaseParasite"/>
        </authorList>
    </citation>
    <scope>IDENTIFICATION</scope>
</reference>
<dbReference type="AlphaFoldDB" id="A0A0M3J554"/>